<dbReference type="Pfam" id="PF00011">
    <property type="entry name" value="HSP20"/>
    <property type="match status" value="1"/>
</dbReference>
<comment type="caution">
    <text evidence="2">The sequence shown here is derived from an EMBL/GenBank/DDBJ whole genome shotgun (WGS) entry which is preliminary data.</text>
</comment>
<dbReference type="CDD" id="cd06464">
    <property type="entry name" value="ACD_sHsps-like"/>
    <property type="match status" value="1"/>
</dbReference>
<evidence type="ECO:0000313" key="2">
    <source>
        <dbReference type="EMBL" id="MPM42743.1"/>
    </source>
</evidence>
<gene>
    <name evidence="2" type="ORF">SDC9_89413</name>
</gene>
<dbReference type="AlphaFoldDB" id="A0A644ZVT8"/>
<dbReference type="InterPro" id="IPR002068">
    <property type="entry name" value="A-crystallin/Hsp20_dom"/>
</dbReference>
<dbReference type="SUPFAM" id="SSF49764">
    <property type="entry name" value="HSP20-like chaperones"/>
    <property type="match status" value="1"/>
</dbReference>
<evidence type="ECO:0000259" key="1">
    <source>
        <dbReference type="PROSITE" id="PS01031"/>
    </source>
</evidence>
<organism evidence="2">
    <name type="scientific">bioreactor metagenome</name>
    <dbReference type="NCBI Taxonomy" id="1076179"/>
    <lineage>
        <taxon>unclassified sequences</taxon>
        <taxon>metagenomes</taxon>
        <taxon>ecological metagenomes</taxon>
    </lineage>
</organism>
<proteinExistence type="predicted"/>
<accession>A0A644ZVT8</accession>
<protein>
    <recommendedName>
        <fullName evidence="1">SHSP domain-containing protein</fullName>
    </recommendedName>
</protein>
<dbReference type="Gene3D" id="2.60.40.790">
    <property type="match status" value="1"/>
</dbReference>
<dbReference type="InterPro" id="IPR031107">
    <property type="entry name" value="Small_HSP"/>
</dbReference>
<dbReference type="EMBL" id="VSSQ01009842">
    <property type="protein sequence ID" value="MPM42743.1"/>
    <property type="molecule type" value="Genomic_DNA"/>
</dbReference>
<dbReference type="InterPro" id="IPR008978">
    <property type="entry name" value="HSP20-like_chaperone"/>
</dbReference>
<feature type="domain" description="SHSP" evidence="1">
    <location>
        <begin position="27"/>
        <end position="137"/>
    </location>
</feature>
<sequence length="137" mass="15474">MTLYVNPNALMEARRRMMRRMVADSFDNGRVMTFPVELSQTDEEYTLRAMLPGMSAEEVNIELNSNVLTIEGEYKVAENREEPLVDEFPSGRFARSFELSDAVLADKIEASMSNGILSVRIPKAEEAKPRTIKVVAK</sequence>
<name>A0A644ZVT8_9ZZZZ</name>
<dbReference type="PROSITE" id="PS01031">
    <property type="entry name" value="SHSP"/>
    <property type="match status" value="1"/>
</dbReference>
<reference evidence="2" key="1">
    <citation type="submission" date="2019-08" db="EMBL/GenBank/DDBJ databases">
        <authorList>
            <person name="Kucharzyk K."/>
            <person name="Murdoch R.W."/>
            <person name="Higgins S."/>
            <person name="Loffler F."/>
        </authorList>
    </citation>
    <scope>NUCLEOTIDE SEQUENCE</scope>
</reference>
<dbReference type="PANTHER" id="PTHR11527">
    <property type="entry name" value="HEAT-SHOCK PROTEIN 20 FAMILY MEMBER"/>
    <property type="match status" value="1"/>
</dbReference>